<dbReference type="InterPro" id="IPR009057">
    <property type="entry name" value="Homeodomain-like_sf"/>
</dbReference>
<keyword evidence="2" id="KW-0238">DNA-binding</keyword>
<protein>
    <submittedName>
        <fullName evidence="6">AraC family transcriptional regulator</fullName>
    </submittedName>
</protein>
<evidence type="ECO:0000256" key="4">
    <source>
        <dbReference type="ARBA" id="ARBA00023163"/>
    </source>
</evidence>
<dbReference type="PRINTS" id="PR00032">
    <property type="entry name" value="HTHARAC"/>
</dbReference>
<dbReference type="Gene3D" id="2.60.120.280">
    <property type="entry name" value="Regulatory protein AraC"/>
    <property type="match status" value="1"/>
</dbReference>
<dbReference type="InterPro" id="IPR003313">
    <property type="entry name" value="AraC-bd"/>
</dbReference>
<evidence type="ECO:0000256" key="3">
    <source>
        <dbReference type="ARBA" id="ARBA00023159"/>
    </source>
</evidence>
<dbReference type="GO" id="GO:0043565">
    <property type="term" value="F:sequence-specific DNA binding"/>
    <property type="evidence" value="ECO:0007669"/>
    <property type="project" value="InterPro"/>
</dbReference>
<evidence type="ECO:0000259" key="5">
    <source>
        <dbReference type="PROSITE" id="PS01124"/>
    </source>
</evidence>
<dbReference type="SMART" id="SM00342">
    <property type="entry name" value="HTH_ARAC"/>
    <property type="match status" value="1"/>
</dbReference>
<dbReference type="InterPro" id="IPR050204">
    <property type="entry name" value="AraC_XylS_family_regulators"/>
</dbReference>
<dbReference type="Gene3D" id="1.10.10.60">
    <property type="entry name" value="Homeodomain-like"/>
    <property type="match status" value="2"/>
</dbReference>
<gene>
    <name evidence="6" type="ORF">IPV69_20970</name>
</gene>
<evidence type="ECO:0000313" key="7">
    <source>
        <dbReference type="Proteomes" id="UP000593765"/>
    </source>
</evidence>
<dbReference type="PANTHER" id="PTHR46796:SF7">
    <property type="entry name" value="ARAC FAMILY TRANSCRIPTIONAL REGULATOR"/>
    <property type="match status" value="1"/>
</dbReference>
<dbReference type="InterPro" id="IPR020449">
    <property type="entry name" value="Tscrpt_reg_AraC-type_HTH"/>
</dbReference>
<sequence length="280" mass="32072">MRSIFATPNPLHQEVFYTVHRAGHLIAGVEHSIRRKHYPGHELIVCLNGAGFLRIDGREHEVGKRDLAWVDCRMPHHYGAVVADPWEVYWVRFEGPRLTRLGELLGVAAEPIFRQIDFADAKATFEQTLDALESADADAPAQVHASIARLLAIAFRGRRLRAGEGQPVYPAELEPAVQRMKLFYFERCSVADLAERCGMSGSHFARRFRAAFGTGPIDWLRRERINQAKRRLVETDDAIKQIAEQVGYHDRFFFSKDFRKLAGVPPREYRRHEATREAEK</sequence>
<proteinExistence type="predicted"/>
<dbReference type="PANTHER" id="PTHR46796">
    <property type="entry name" value="HTH-TYPE TRANSCRIPTIONAL ACTIVATOR RHAS-RELATED"/>
    <property type="match status" value="1"/>
</dbReference>
<dbReference type="InterPro" id="IPR018062">
    <property type="entry name" value="HTH_AraC-typ_CS"/>
</dbReference>
<name>A0A7M2WTC5_9BACT</name>
<feature type="domain" description="HTH araC/xylS-type" evidence="5">
    <location>
        <begin position="174"/>
        <end position="272"/>
    </location>
</feature>
<dbReference type="InterPro" id="IPR018060">
    <property type="entry name" value="HTH_AraC"/>
</dbReference>
<dbReference type="SUPFAM" id="SSF46689">
    <property type="entry name" value="Homeodomain-like"/>
    <property type="match status" value="2"/>
</dbReference>
<evidence type="ECO:0000256" key="2">
    <source>
        <dbReference type="ARBA" id="ARBA00023125"/>
    </source>
</evidence>
<organism evidence="6 7">
    <name type="scientific">Humisphaera borealis</name>
    <dbReference type="NCBI Taxonomy" id="2807512"/>
    <lineage>
        <taxon>Bacteria</taxon>
        <taxon>Pseudomonadati</taxon>
        <taxon>Planctomycetota</taxon>
        <taxon>Phycisphaerae</taxon>
        <taxon>Tepidisphaerales</taxon>
        <taxon>Tepidisphaeraceae</taxon>
        <taxon>Humisphaera</taxon>
    </lineage>
</organism>
<dbReference type="InterPro" id="IPR037923">
    <property type="entry name" value="HTH-like"/>
</dbReference>
<dbReference type="RefSeq" id="WP_206291682.1">
    <property type="nucleotide sequence ID" value="NZ_CP063458.1"/>
</dbReference>
<dbReference type="PROSITE" id="PS01124">
    <property type="entry name" value="HTH_ARAC_FAMILY_2"/>
    <property type="match status" value="1"/>
</dbReference>
<dbReference type="EMBL" id="CP063458">
    <property type="protein sequence ID" value="QOV88683.1"/>
    <property type="molecule type" value="Genomic_DNA"/>
</dbReference>
<accession>A0A7M2WTC5</accession>
<dbReference type="GO" id="GO:0003700">
    <property type="term" value="F:DNA-binding transcription factor activity"/>
    <property type="evidence" value="ECO:0007669"/>
    <property type="project" value="InterPro"/>
</dbReference>
<dbReference type="Proteomes" id="UP000593765">
    <property type="component" value="Chromosome"/>
</dbReference>
<dbReference type="Pfam" id="PF02311">
    <property type="entry name" value="AraC_binding"/>
    <property type="match status" value="1"/>
</dbReference>
<keyword evidence="4" id="KW-0804">Transcription</keyword>
<dbReference type="Pfam" id="PF12833">
    <property type="entry name" value="HTH_18"/>
    <property type="match status" value="1"/>
</dbReference>
<evidence type="ECO:0000256" key="1">
    <source>
        <dbReference type="ARBA" id="ARBA00023015"/>
    </source>
</evidence>
<keyword evidence="1" id="KW-0805">Transcription regulation</keyword>
<keyword evidence="7" id="KW-1185">Reference proteome</keyword>
<dbReference type="AlphaFoldDB" id="A0A7M2WTC5"/>
<dbReference type="KEGG" id="hbs:IPV69_20970"/>
<dbReference type="PROSITE" id="PS00041">
    <property type="entry name" value="HTH_ARAC_FAMILY_1"/>
    <property type="match status" value="1"/>
</dbReference>
<dbReference type="SUPFAM" id="SSF51215">
    <property type="entry name" value="Regulatory protein AraC"/>
    <property type="match status" value="1"/>
</dbReference>
<keyword evidence="3" id="KW-0010">Activator</keyword>
<evidence type="ECO:0000313" key="6">
    <source>
        <dbReference type="EMBL" id="QOV88683.1"/>
    </source>
</evidence>
<reference evidence="6 7" key="1">
    <citation type="submission" date="2020-10" db="EMBL/GenBank/DDBJ databases">
        <title>Wide distribution of Phycisphaera-like planctomycetes from WD2101 soil group in peatlands and genome analysis of the first cultivated representative.</title>
        <authorList>
            <person name="Dedysh S.N."/>
            <person name="Beletsky A.V."/>
            <person name="Ivanova A."/>
            <person name="Kulichevskaya I.S."/>
            <person name="Suzina N.E."/>
            <person name="Philippov D.A."/>
            <person name="Rakitin A.L."/>
            <person name="Mardanov A.V."/>
            <person name="Ravin N.V."/>
        </authorList>
    </citation>
    <scope>NUCLEOTIDE SEQUENCE [LARGE SCALE GENOMIC DNA]</scope>
    <source>
        <strain evidence="6 7">M1803</strain>
    </source>
</reference>